<feature type="transmembrane region" description="Helical" evidence="7">
    <location>
        <begin position="161"/>
        <end position="183"/>
    </location>
</feature>
<accession>A0ABW5RKM5</accession>
<feature type="transmembrane region" description="Helical" evidence="7">
    <location>
        <begin position="54"/>
        <end position="74"/>
    </location>
</feature>
<comment type="caution">
    <text evidence="10">The sequence shown here is derived from an EMBL/GenBank/DDBJ whole genome shotgun (WGS) entry which is preliminary data.</text>
</comment>
<dbReference type="Proteomes" id="UP001597453">
    <property type="component" value="Unassembled WGS sequence"/>
</dbReference>
<keyword evidence="2 7" id="KW-0812">Transmembrane</keyword>
<dbReference type="PROSITE" id="PS00211">
    <property type="entry name" value="ABC_TRANSPORTER_1"/>
    <property type="match status" value="1"/>
</dbReference>
<proteinExistence type="predicted"/>
<evidence type="ECO:0000256" key="5">
    <source>
        <dbReference type="ARBA" id="ARBA00022989"/>
    </source>
</evidence>
<dbReference type="GO" id="GO:0005524">
    <property type="term" value="F:ATP binding"/>
    <property type="evidence" value="ECO:0007669"/>
    <property type="project" value="UniProtKB-KW"/>
</dbReference>
<dbReference type="PROSITE" id="PS50893">
    <property type="entry name" value="ABC_TRANSPORTER_2"/>
    <property type="match status" value="1"/>
</dbReference>
<keyword evidence="11" id="KW-1185">Reference proteome</keyword>
<keyword evidence="5 7" id="KW-1133">Transmembrane helix</keyword>
<gene>
    <name evidence="10" type="ORF">ACFSUQ_08455</name>
</gene>
<dbReference type="InterPro" id="IPR027417">
    <property type="entry name" value="P-loop_NTPase"/>
</dbReference>
<dbReference type="Gene3D" id="3.40.50.300">
    <property type="entry name" value="P-loop containing nucleotide triphosphate hydrolases"/>
    <property type="match status" value="1"/>
</dbReference>
<feature type="domain" description="ABC transporter" evidence="8">
    <location>
        <begin position="358"/>
        <end position="607"/>
    </location>
</feature>
<dbReference type="InterPro" id="IPR003593">
    <property type="entry name" value="AAA+_ATPase"/>
</dbReference>
<evidence type="ECO:0000256" key="1">
    <source>
        <dbReference type="ARBA" id="ARBA00004651"/>
    </source>
</evidence>
<dbReference type="SMART" id="SM00382">
    <property type="entry name" value="AAA"/>
    <property type="match status" value="1"/>
</dbReference>
<dbReference type="InterPro" id="IPR036640">
    <property type="entry name" value="ABC1_TM_sf"/>
</dbReference>
<reference evidence="11" key="1">
    <citation type="journal article" date="2019" name="Int. J. Syst. Evol. Microbiol.">
        <title>The Global Catalogue of Microorganisms (GCM) 10K type strain sequencing project: providing services to taxonomists for standard genome sequencing and annotation.</title>
        <authorList>
            <consortium name="The Broad Institute Genomics Platform"/>
            <consortium name="The Broad Institute Genome Sequencing Center for Infectious Disease"/>
            <person name="Wu L."/>
            <person name="Ma J."/>
        </authorList>
    </citation>
    <scope>NUCLEOTIDE SEQUENCE [LARGE SCALE GENOMIC DNA]</scope>
    <source>
        <strain evidence="11">TISTR 1511</strain>
    </source>
</reference>
<dbReference type="InterPro" id="IPR039421">
    <property type="entry name" value="Type_1_exporter"/>
</dbReference>
<dbReference type="EMBL" id="JBHUNF010000004">
    <property type="protein sequence ID" value="MFD2675320.1"/>
    <property type="molecule type" value="Genomic_DNA"/>
</dbReference>
<feature type="domain" description="ABC transmembrane type-1" evidence="9">
    <location>
        <begin position="18"/>
        <end position="302"/>
    </location>
</feature>
<dbReference type="InterPro" id="IPR011527">
    <property type="entry name" value="ABC1_TM_dom"/>
</dbReference>
<feature type="transmembrane region" description="Helical" evidence="7">
    <location>
        <begin position="26"/>
        <end position="47"/>
    </location>
</feature>
<evidence type="ECO:0000259" key="9">
    <source>
        <dbReference type="PROSITE" id="PS50929"/>
    </source>
</evidence>
<dbReference type="InterPro" id="IPR003439">
    <property type="entry name" value="ABC_transporter-like_ATP-bd"/>
</dbReference>
<keyword evidence="4 10" id="KW-0067">ATP-binding</keyword>
<evidence type="ECO:0000259" key="8">
    <source>
        <dbReference type="PROSITE" id="PS50893"/>
    </source>
</evidence>
<protein>
    <submittedName>
        <fullName evidence="10">ABC transporter ATP-binding protein</fullName>
    </submittedName>
</protein>
<evidence type="ECO:0000256" key="2">
    <source>
        <dbReference type="ARBA" id="ARBA00022692"/>
    </source>
</evidence>
<dbReference type="SUPFAM" id="SSF52540">
    <property type="entry name" value="P-loop containing nucleoside triphosphate hydrolases"/>
    <property type="match status" value="1"/>
</dbReference>
<evidence type="ECO:0000256" key="4">
    <source>
        <dbReference type="ARBA" id="ARBA00022840"/>
    </source>
</evidence>
<evidence type="ECO:0000313" key="11">
    <source>
        <dbReference type="Proteomes" id="UP001597453"/>
    </source>
</evidence>
<dbReference type="PANTHER" id="PTHR24221:SF654">
    <property type="entry name" value="ATP-BINDING CASSETTE SUB-FAMILY B MEMBER 6"/>
    <property type="match status" value="1"/>
</dbReference>
<dbReference type="PROSITE" id="PS50929">
    <property type="entry name" value="ABC_TM1F"/>
    <property type="match status" value="1"/>
</dbReference>
<comment type="subcellular location">
    <subcellularLocation>
        <location evidence="1">Cell membrane</location>
        <topology evidence="1">Multi-pass membrane protein</topology>
    </subcellularLocation>
</comment>
<evidence type="ECO:0000256" key="7">
    <source>
        <dbReference type="SAM" id="Phobius"/>
    </source>
</evidence>
<evidence type="ECO:0000313" key="10">
    <source>
        <dbReference type="EMBL" id="MFD2675320.1"/>
    </source>
</evidence>
<evidence type="ECO:0000256" key="3">
    <source>
        <dbReference type="ARBA" id="ARBA00022741"/>
    </source>
</evidence>
<dbReference type="RefSeq" id="WP_066058672.1">
    <property type="nucleotide sequence ID" value="NZ_JBHUNF010000004.1"/>
</dbReference>
<dbReference type="SUPFAM" id="SSF90123">
    <property type="entry name" value="ABC transporter transmembrane region"/>
    <property type="match status" value="1"/>
</dbReference>
<keyword evidence="6 7" id="KW-0472">Membrane</keyword>
<dbReference type="InterPro" id="IPR017871">
    <property type="entry name" value="ABC_transporter-like_CS"/>
</dbReference>
<sequence length="611" mass="64173">MNNVIWLLRFAAPASARLAVSVTARIVGQLLGMLVLALPCWAIGMLATGQAQGAGFVAAVTGIVALAAICKAGLRYLEQLTGHLAAFSLLGELRIWLLDRLIPRAPATTEALGAARIHAIAVRDVDRIEVFFAHTIAPAITAVIVPIVAVVAAWWLGGSVLALVLIAVLAGGLALLLGTVHLGESAQLTATARAGIAAHVADSARLRDEFRMHDATEFRADELRDLDKRLRAQLLLGGRNAAWRGLGSDLRVWGGTVLMLVVALTGLTDAAQLPGALAVVSFVASTAPSIDSVVRLASSLPAGLAATARVRELANVPRTVTEPEAPASLPLPVAANDEGAVAEPHEPEDIDDTDVPAIEFDSVSATYRQGDQRTPVLEQVSFTVPSGTSFGIVGVSGSGKSTIARLVQRHLDPSAGTVRLHGVDARELGSAQVQQLVAIADQDAFVLDATVAENLRLASPDASDAELEHACSIAQFELPLTTEVGRRGAKLSGGQRQRLAIARTLVRLHGRADTGECGGSQPDAGTELHHRILILDEATSHQDPLTQSALVTAIADLGVTTLVIAHRLETVRHLDQLIVVESGCIVQQGTWQELAQVPGRFRDLLTQQLAA</sequence>
<keyword evidence="3" id="KW-0547">Nucleotide-binding</keyword>
<feature type="transmembrane region" description="Helical" evidence="7">
    <location>
        <begin position="130"/>
        <end position="155"/>
    </location>
</feature>
<dbReference type="Gene3D" id="1.20.1560.10">
    <property type="entry name" value="ABC transporter type 1, transmembrane domain"/>
    <property type="match status" value="1"/>
</dbReference>
<evidence type="ECO:0000256" key="6">
    <source>
        <dbReference type="ARBA" id="ARBA00023136"/>
    </source>
</evidence>
<name>A0ABW5RKM5_9MICO</name>
<organism evidence="10 11">
    <name type="scientific">Gulosibacter bifidus</name>
    <dbReference type="NCBI Taxonomy" id="272239"/>
    <lineage>
        <taxon>Bacteria</taxon>
        <taxon>Bacillati</taxon>
        <taxon>Actinomycetota</taxon>
        <taxon>Actinomycetes</taxon>
        <taxon>Micrococcales</taxon>
        <taxon>Microbacteriaceae</taxon>
        <taxon>Gulosibacter</taxon>
    </lineage>
</organism>
<dbReference type="PANTHER" id="PTHR24221">
    <property type="entry name" value="ATP-BINDING CASSETTE SUB-FAMILY B"/>
    <property type="match status" value="1"/>
</dbReference>
<dbReference type="Pfam" id="PF00005">
    <property type="entry name" value="ABC_tran"/>
    <property type="match status" value="1"/>
</dbReference>